<reference evidence="1 2" key="1">
    <citation type="submission" date="2016-06" db="EMBL/GenBank/DDBJ databases">
        <authorList>
            <person name="Kjaerup R.B."/>
            <person name="Dalgaard T.S."/>
            <person name="Juul-Madsen H.R."/>
        </authorList>
    </citation>
    <scope>NUCLEOTIDE SEQUENCE [LARGE SCALE GENOMIC DNA]</scope>
    <source>
        <strain evidence="1 2">E2464</strain>
    </source>
</reference>
<sequence>MKVAMTPRAALLEAHRGSARRPYVVIAMIRITAMLSKITKVAHGFAEQLSKNAYVYIEEGILKITDQIMLAVDEGDDPDNVGSEEVMAGIPVSFAKQERAAREAEG</sequence>
<gene>
    <name evidence="1" type="ORF">A5685_03270</name>
</gene>
<dbReference type="AlphaFoldDB" id="A0A1A2S5M5"/>
<dbReference type="RefSeq" id="WP_064952201.1">
    <property type="nucleotide sequence ID" value="NZ_LZJS01000102.1"/>
</dbReference>
<protein>
    <submittedName>
        <fullName evidence="1">Uncharacterized protein</fullName>
    </submittedName>
</protein>
<organism evidence="1 2">
    <name type="scientific">Mycobacterium colombiense</name>
    <dbReference type="NCBI Taxonomy" id="339268"/>
    <lineage>
        <taxon>Bacteria</taxon>
        <taxon>Bacillati</taxon>
        <taxon>Actinomycetota</taxon>
        <taxon>Actinomycetes</taxon>
        <taxon>Mycobacteriales</taxon>
        <taxon>Mycobacteriaceae</taxon>
        <taxon>Mycobacterium</taxon>
        <taxon>Mycobacterium avium complex (MAC)</taxon>
    </lineage>
</organism>
<name>A0A1A2S5M5_9MYCO</name>
<comment type="caution">
    <text evidence="1">The sequence shown here is derived from an EMBL/GenBank/DDBJ whole genome shotgun (WGS) entry which is preliminary data.</text>
</comment>
<dbReference type="EMBL" id="LZJS01000102">
    <property type="protein sequence ID" value="OBH59474.1"/>
    <property type="molecule type" value="Genomic_DNA"/>
</dbReference>
<proteinExistence type="predicted"/>
<dbReference type="Proteomes" id="UP000093861">
    <property type="component" value="Unassembled WGS sequence"/>
</dbReference>
<evidence type="ECO:0000313" key="2">
    <source>
        <dbReference type="Proteomes" id="UP000093861"/>
    </source>
</evidence>
<accession>A0A1A2S5M5</accession>
<evidence type="ECO:0000313" key="1">
    <source>
        <dbReference type="EMBL" id="OBH59474.1"/>
    </source>
</evidence>